<feature type="compositionally biased region" description="Basic and acidic residues" evidence="2">
    <location>
        <begin position="76"/>
        <end position="92"/>
    </location>
</feature>
<feature type="compositionally biased region" description="Acidic residues" evidence="2">
    <location>
        <begin position="135"/>
        <end position="145"/>
    </location>
</feature>
<feature type="compositionally biased region" description="Polar residues" evidence="2">
    <location>
        <begin position="247"/>
        <end position="267"/>
    </location>
</feature>
<sequence>MAHKVGLNGTQYEPDICGGVDFCFYEDDDVERTKGRKGVSGSALNSVIGSSSASFVDSRYRCVEDTSSRQQRRRRSPVEGHQGSEEVSRDEDSGASVSSGSNTKGKVGSTSSVEAQEQGASAVMEHVDPNPYTSDEWEESDLSDTDGDHSDSSDDDDPKSQVDRLIERGTLVYMDGENSNLSSETESSDSSDYEDSDSESDITDVSPLISATASPLGLSPVLPRRTLGTSPLALHDNRDLSFDYHQENSSNDQGYDSQPHCNGYSHSNSDDSTDMTLLLKAVVELEKKQHRQVNNRSNDCSLHQNNYLHQPSSPITIHPIDASPHHRHLRRTMHHYRRKNMSFTNDEVRRIDRENQILLQKIMSAHSRSKHQSSSNNSRPVHKLANSSVNRRREDDKIRRENMILLRKIQEAKPSRDVTASRSPRQRTSHGLRPTSSLPTTTGSCGASARTAPGHVSTPTPRKETAL</sequence>
<gene>
    <name evidence="3" type="ORF">OTU49_008045</name>
</gene>
<dbReference type="AlphaFoldDB" id="A0AAW0WHU9"/>
<evidence type="ECO:0000313" key="3">
    <source>
        <dbReference type="EMBL" id="KAK8730505.1"/>
    </source>
</evidence>
<dbReference type="InterPro" id="IPR029488">
    <property type="entry name" value="Hmw/CFAP97"/>
</dbReference>
<proteinExistence type="inferred from homology"/>
<dbReference type="EMBL" id="JARKIK010000064">
    <property type="protein sequence ID" value="KAK8730505.1"/>
    <property type="molecule type" value="Genomic_DNA"/>
</dbReference>
<name>A0AAW0WHU9_CHEQU</name>
<feature type="compositionally biased region" description="Polar residues" evidence="2">
    <location>
        <begin position="95"/>
        <end position="119"/>
    </location>
</feature>
<reference evidence="3 4" key="1">
    <citation type="journal article" date="2024" name="BMC Genomics">
        <title>Genome assembly of redclaw crayfish (Cherax quadricarinatus) provides insights into its immune adaptation and hypoxia tolerance.</title>
        <authorList>
            <person name="Liu Z."/>
            <person name="Zheng J."/>
            <person name="Li H."/>
            <person name="Fang K."/>
            <person name="Wang S."/>
            <person name="He J."/>
            <person name="Zhou D."/>
            <person name="Weng S."/>
            <person name="Chi M."/>
            <person name="Gu Z."/>
            <person name="He J."/>
            <person name="Li F."/>
            <person name="Wang M."/>
        </authorList>
    </citation>
    <scope>NUCLEOTIDE SEQUENCE [LARGE SCALE GENOMIC DNA]</scope>
    <source>
        <strain evidence="3">ZL_2023a</strain>
    </source>
</reference>
<accession>A0AAW0WHU9</accession>
<comment type="similarity">
    <text evidence="1">Belongs to the CFAP97 family.</text>
</comment>
<keyword evidence="4" id="KW-1185">Reference proteome</keyword>
<dbReference type="InterPro" id="IPR038791">
    <property type="entry name" value="Cfap97/Hemingway"/>
</dbReference>
<feature type="compositionally biased region" description="Basic and acidic residues" evidence="2">
    <location>
        <begin position="146"/>
        <end position="167"/>
    </location>
</feature>
<dbReference type="PANTHER" id="PTHR23035:SF1">
    <property type="entry name" value="CILIA- AND FLAGELLA-ASSOCIATED PROTEIN 97"/>
    <property type="match status" value="1"/>
</dbReference>
<feature type="compositionally biased region" description="Basic and acidic residues" evidence="2">
    <location>
        <begin position="391"/>
        <end position="416"/>
    </location>
</feature>
<dbReference type="GO" id="GO:0007283">
    <property type="term" value="P:spermatogenesis"/>
    <property type="evidence" value="ECO:0007669"/>
    <property type="project" value="TreeGrafter"/>
</dbReference>
<dbReference type="PANTHER" id="PTHR23035">
    <property type="entry name" value="CILIA- AND FLAGELLA-ASSOCIATED PROTEIN 97-RELATED"/>
    <property type="match status" value="1"/>
</dbReference>
<dbReference type="Proteomes" id="UP001445076">
    <property type="component" value="Unassembled WGS sequence"/>
</dbReference>
<evidence type="ECO:0008006" key="5">
    <source>
        <dbReference type="Google" id="ProtNLM"/>
    </source>
</evidence>
<comment type="caution">
    <text evidence="3">The sequence shown here is derived from an EMBL/GenBank/DDBJ whole genome shotgun (WGS) entry which is preliminary data.</text>
</comment>
<feature type="compositionally biased region" description="Acidic residues" evidence="2">
    <location>
        <begin position="186"/>
        <end position="202"/>
    </location>
</feature>
<protein>
    <recommendedName>
        <fullName evidence="5">Cilia- and flagella-associated protein 97</fullName>
    </recommendedName>
</protein>
<evidence type="ECO:0000256" key="2">
    <source>
        <dbReference type="SAM" id="MobiDB-lite"/>
    </source>
</evidence>
<dbReference type="Pfam" id="PF13879">
    <property type="entry name" value="Hmw_CFAP97"/>
    <property type="match status" value="1"/>
</dbReference>
<evidence type="ECO:0000256" key="1">
    <source>
        <dbReference type="ARBA" id="ARBA00008315"/>
    </source>
</evidence>
<organism evidence="3 4">
    <name type="scientific">Cherax quadricarinatus</name>
    <name type="common">Australian red claw crayfish</name>
    <dbReference type="NCBI Taxonomy" id="27406"/>
    <lineage>
        <taxon>Eukaryota</taxon>
        <taxon>Metazoa</taxon>
        <taxon>Ecdysozoa</taxon>
        <taxon>Arthropoda</taxon>
        <taxon>Crustacea</taxon>
        <taxon>Multicrustacea</taxon>
        <taxon>Malacostraca</taxon>
        <taxon>Eumalacostraca</taxon>
        <taxon>Eucarida</taxon>
        <taxon>Decapoda</taxon>
        <taxon>Pleocyemata</taxon>
        <taxon>Astacidea</taxon>
        <taxon>Parastacoidea</taxon>
        <taxon>Parastacidae</taxon>
        <taxon>Cherax</taxon>
    </lineage>
</organism>
<feature type="compositionally biased region" description="Polar residues" evidence="2">
    <location>
        <begin position="434"/>
        <end position="445"/>
    </location>
</feature>
<feature type="region of interest" description="Disordered" evidence="2">
    <location>
        <begin position="243"/>
        <end position="272"/>
    </location>
</feature>
<feature type="region of interest" description="Disordered" evidence="2">
    <location>
        <begin position="59"/>
        <end position="203"/>
    </location>
</feature>
<evidence type="ECO:0000313" key="4">
    <source>
        <dbReference type="Proteomes" id="UP001445076"/>
    </source>
</evidence>
<feature type="region of interest" description="Disordered" evidence="2">
    <location>
        <begin position="364"/>
        <end position="467"/>
    </location>
</feature>